<evidence type="ECO:0000313" key="4">
    <source>
        <dbReference type="Proteomes" id="UP000318065"/>
    </source>
</evidence>
<sequence>MYPHGDMRTALLIAALLLLVFGCRPEDAGEPSPRELEVHQTASGQTFRGREEPLAVVAPSREELEEALGNTVPKEVTEPGGSPGEREATHLAVFWGEKPSGGYSLSVASARLEGERLVVRLRLRRPGPGEIVTQALTYPYAVAVISGVGPEGREVVLTDQEGRRLGWPVRRA</sequence>
<proteinExistence type="predicted"/>
<dbReference type="Proteomes" id="UP000318065">
    <property type="component" value="Chromosome"/>
</dbReference>
<evidence type="ECO:0000256" key="1">
    <source>
        <dbReference type="SAM" id="MobiDB-lite"/>
    </source>
</evidence>
<feature type="region of interest" description="Disordered" evidence="1">
    <location>
        <begin position="28"/>
        <end position="51"/>
    </location>
</feature>
<dbReference type="Pfam" id="PF14343">
    <property type="entry name" value="PrcB_C"/>
    <property type="match status" value="1"/>
</dbReference>
<dbReference type="InterPro" id="IPR025748">
    <property type="entry name" value="PrcB_C_dom"/>
</dbReference>
<keyword evidence="4" id="KW-1185">Reference proteome</keyword>
<feature type="compositionally biased region" description="Basic and acidic residues" evidence="1">
    <location>
        <begin position="28"/>
        <end position="38"/>
    </location>
</feature>
<dbReference type="EMBL" id="AP019791">
    <property type="protein sequence ID" value="BBL80862.1"/>
    <property type="molecule type" value="Genomic_DNA"/>
</dbReference>
<feature type="domain" description="PrcB C-terminal" evidence="2">
    <location>
        <begin position="91"/>
        <end position="145"/>
    </location>
</feature>
<evidence type="ECO:0000313" key="3">
    <source>
        <dbReference type="EMBL" id="BBL80862.1"/>
    </source>
</evidence>
<accession>A0A510HLM3</accession>
<dbReference type="AlphaFoldDB" id="A0A510HLM3"/>
<gene>
    <name evidence="3" type="ORF">RxyAA322_27160</name>
</gene>
<organism evidence="3 4">
    <name type="scientific">Rubrobacter xylanophilus</name>
    <dbReference type="NCBI Taxonomy" id="49319"/>
    <lineage>
        <taxon>Bacteria</taxon>
        <taxon>Bacillati</taxon>
        <taxon>Actinomycetota</taxon>
        <taxon>Rubrobacteria</taxon>
        <taxon>Rubrobacterales</taxon>
        <taxon>Rubrobacteraceae</taxon>
        <taxon>Rubrobacter</taxon>
    </lineage>
</organism>
<evidence type="ECO:0000259" key="2">
    <source>
        <dbReference type="Pfam" id="PF14343"/>
    </source>
</evidence>
<protein>
    <recommendedName>
        <fullName evidence="2">PrcB C-terminal domain-containing protein</fullName>
    </recommendedName>
</protein>
<reference evidence="3" key="1">
    <citation type="journal article" date="2019" name="Microbiol. Resour. Announc.">
        <title>Complete Genome Sequence of Rubrobacter xylanophilus Strain AA3-22, Isolated from Arima Onsen in Japan.</title>
        <authorList>
            <person name="Tomariguchi N."/>
            <person name="Miyazaki K."/>
        </authorList>
    </citation>
    <scope>NUCLEOTIDE SEQUENCE [LARGE SCALE GENOMIC DNA]</scope>
    <source>
        <strain evidence="3">AA3-22</strain>
    </source>
</reference>
<name>A0A510HLM3_9ACTN</name>